<gene>
    <name evidence="9" type="ORF">HMPREF1541_04180</name>
</gene>
<dbReference type="STRING" id="1220924.W2S2P6"/>
<dbReference type="GO" id="GO:0032267">
    <property type="term" value="F:tRNA(Ile)-lysidine synthase activity"/>
    <property type="evidence" value="ECO:0007669"/>
    <property type="project" value="UniProtKB-EC"/>
</dbReference>
<dbReference type="GeneID" id="19971519"/>
<dbReference type="GO" id="GO:0008033">
    <property type="term" value="P:tRNA processing"/>
    <property type="evidence" value="ECO:0007669"/>
    <property type="project" value="UniProtKB-KW"/>
</dbReference>
<feature type="region of interest" description="Disordered" evidence="7">
    <location>
        <begin position="557"/>
        <end position="592"/>
    </location>
</feature>
<evidence type="ECO:0000256" key="1">
    <source>
        <dbReference type="ARBA" id="ARBA00013267"/>
    </source>
</evidence>
<feature type="domain" description="tRNA(Ile)-lysidine/2-thiocytidine synthase N-terminal" evidence="8">
    <location>
        <begin position="195"/>
        <end position="240"/>
    </location>
</feature>
<keyword evidence="10" id="KW-1185">Reference proteome</keyword>
<dbReference type="InParanoid" id="W2S2P6"/>
<evidence type="ECO:0000259" key="8">
    <source>
        <dbReference type="Pfam" id="PF01171"/>
    </source>
</evidence>
<name>W2S2P6_CYPE1</name>
<evidence type="ECO:0000256" key="3">
    <source>
        <dbReference type="ARBA" id="ARBA00022694"/>
    </source>
</evidence>
<keyword evidence="5" id="KW-0067">ATP-binding</keyword>
<dbReference type="eggNOG" id="ENOG502QQNE">
    <property type="taxonomic scope" value="Eukaryota"/>
</dbReference>
<dbReference type="Proteomes" id="UP000030752">
    <property type="component" value="Unassembled WGS sequence"/>
</dbReference>
<dbReference type="OrthoDB" id="434144at2759"/>
<dbReference type="InterPro" id="IPR012094">
    <property type="entry name" value="tRNA_Ile_lys_synt"/>
</dbReference>
<dbReference type="EMBL" id="KB822719">
    <property type="protein sequence ID" value="ETN42239.1"/>
    <property type="molecule type" value="Genomic_DNA"/>
</dbReference>
<evidence type="ECO:0000256" key="4">
    <source>
        <dbReference type="ARBA" id="ARBA00022741"/>
    </source>
</evidence>
<organism evidence="9 10">
    <name type="scientific">Cyphellophora europaea (strain CBS 101466)</name>
    <name type="common">Phialophora europaea</name>
    <dbReference type="NCBI Taxonomy" id="1220924"/>
    <lineage>
        <taxon>Eukaryota</taxon>
        <taxon>Fungi</taxon>
        <taxon>Dikarya</taxon>
        <taxon>Ascomycota</taxon>
        <taxon>Pezizomycotina</taxon>
        <taxon>Eurotiomycetes</taxon>
        <taxon>Chaetothyriomycetidae</taxon>
        <taxon>Chaetothyriales</taxon>
        <taxon>Cyphellophoraceae</taxon>
        <taxon>Cyphellophora</taxon>
    </lineage>
</organism>
<dbReference type="VEuPathDB" id="FungiDB:HMPREF1541_04180"/>
<dbReference type="InterPro" id="IPR014729">
    <property type="entry name" value="Rossmann-like_a/b/a_fold"/>
</dbReference>
<dbReference type="InterPro" id="IPR011063">
    <property type="entry name" value="TilS/TtcA_N"/>
</dbReference>
<dbReference type="Pfam" id="PF01171">
    <property type="entry name" value="ATP_bind_3"/>
    <property type="match status" value="2"/>
</dbReference>
<dbReference type="RefSeq" id="XP_008716748.1">
    <property type="nucleotide sequence ID" value="XM_008718526.1"/>
</dbReference>
<keyword evidence="2" id="KW-0436">Ligase</keyword>
<dbReference type="AlphaFoldDB" id="W2S2P6"/>
<dbReference type="Gene3D" id="3.40.50.620">
    <property type="entry name" value="HUPs"/>
    <property type="match status" value="1"/>
</dbReference>
<evidence type="ECO:0000313" key="10">
    <source>
        <dbReference type="Proteomes" id="UP000030752"/>
    </source>
</evidence>
<keyword evidence="4" id="KW-0547">Nucleotide-binding</keyword>
<comment type="catalytic activity">
    <reaction evidence="6">
        <text>cytidine(34) in tRNA(Ile2) + L-lysine + ATP = lysidine(34) in tRNA(Ile2) + AMP + diphosphate + H(+)</text>
        <dbReference type="Rhea" id="RHEA:43744"/>
        <dbReference type="Rhea" id="RHEA-COMP:10625"/>
        <dbReference type="Rhea" id="RHEA-COMP:10670"/>
        <dbReference type="ChEBI" id="CHEBI:15378"/>
        <dbReference type="ChEBI" id="CHEBI:30616"/>
        <dbReference type="ChEBI" id="CHEBI:32551"/>
        <dbReference type="ChEBI" id="CHEBI:33019"/>
        <dbReference type="ChEBI" id="CHEBI:82748"/>
        <dbReference type="ChEBI" id="CHEBI:83665"/>
        <dbReference type="ChEBI" id="CHEBI:456215"/>
        <dbReference type="EC" id="6.3.4.19"/>
    </reaction>
</comment>
<accession>W2S2P6</accession>
<dbReference type="EC" id="6.3.4.19" evidence="1"/>
<dbReference type="SUPFAM" id="SSF52402">
    <property type="entry name" value="Adenine nucleotide alpha hydrolases-like"/>
    <property type="match status" value="1"/>
</dbReference>
<keyword evidence="3" id="KW-0819">tRNA processing</keyword>
<protein>
    <recommendedName>
        <fullName evidence="1">tRNA(Ile)-lysidine synthetase</fullName>
        <ecNumber evidence="1">6.3.4.19</ecNumber>
    </recommendedName>
</protein>
<proteinExistence type="inferred from homology"/>
<sequence length="592" mass="65853">MALAYLLKTLMDETSNASDSTRLHALVIDHNARRNSHREALAVSAWLEKMGISSTVDVIDWKGQSPTQMTNFESEARTKRYNQLASLARTNGIGHLFTGHHLDDQLETLLMRLIRGDNPSLLALRGMLSPTVVPECESLRGVHNAEPSVSMESIFRQDIDIGLSETPPHMMAIQETRLGQKLYTCDGAILGLRHGGIALHRPFLQFTKDALVATCEANGVPYVKDKTNDDPAFTRRNAIRVLRSRHKLPHALQDPSLLRLSQTARDTLQVISSRASKLLRGISILTFDFRSGVAYLRIPTSFASLVEEDNNVAAYIVAKLSSLVSSTSADKQEALAPGSITSLLWKSLSDRFWYAPGNLRPPKFTYNGVLFEGLHGLQSVVGNSTIWRLSRAPLTSQERELLCPGFRPSGNPNNSTSPWLLWDHRFWIRIHLRLVSRTHLFKGPATDMMKAIRIRPYHIDDAPKLKAVMREKDWKKLQSILHQCAAGKTRYTLPVLTFNGQVVAFPTLSKFLVCANECQSQIKSIGFGDSSFTWEVAYKLLPKDVSQWGSNITMTPADAEAAREHPGESSHGSFGLDTQEAESTVECRSACG</sequence>
<dbReference type="CDD" id="cd01992">
    <property type="entry name" value="TilS_N"/>
    <property type="match status" value="1"/>
</dbReference>
<dbReference type="HOGENOM" id="CLU_015599_1_0_1"/>
<dbReference type="GO" id="GO:0005524">
    <property type="term" value="F:ATP binding"/>
    <property type="evidence" value="ECO:0007669"/>
    <property type="project" value="UniProtKB-KW"/>
</dbReference>
<dbReference type="PANTHER" id="PTHR43033:SF1">
    <property type="entry name" value="TRNA(ILE)-LYSIDINE SYNTHASE-RELATED"/>
    <property type="match status" value="1"/>
</dbReference>
<evidence type="ECO:0000256" key="7">
    <source>
        <dbReference type="SAM" id="MobiDB-lite"/>
    </source>
</evidence>
<evidence type="ECO:0000256" key="5">
    <source>
        <dbReference type="ARBA" id="ARBA00022840"/>
    </source>
</evidence>
<dbReference type="InterPro" id="IPR012795">
    <property type="entry name" value="tRNA_Ile_lys_synt_N"/>
</dbReference>
<dbReference type="PANTHER" id="PTHR43033">
    <property type="entry name" value="TRNA(ILE)-LYSIDINE SYNTHASE-RELATED"/>
    <property type="match status" value="1"/>
</dbReference>
<reference evidence="9 10" key="1">
    <citation type="submission" date="2013-03" db="EMBL/GenBank/DDBJ databases">
        <title>The Genome Sequence of Phialophora europaea CBS 101466.</title>
        <authorList>
            <consortium name="The Broad Institute Genomics Platform"/>
            <person name="Cuomo C."/>
            <person name="de Hoog S."/>
            <person name="Gorbushina A."/>
            <person name="Walker B."/>
            <person name="Young S.K."/>
            <person name="Zeng Q."/>
            <person name="Gargeya S."/>
            <person name="Fitzgerald M."/>
            <person name="Haas B."/>
            <person name="Abouelleil A."/>
            <person name="Allen A.W."/>
            <person name="Alvarado L."/>
            <person name="Arachchi H.M."/>
            <person name="Berlin A.M."/>
            <person name="Chapman S.B."/>
            <person name="Gainer-Dewar J."/>
            <person name="Goldberg J."/>
            <person name="Griggs A."/>
            <person name="Gujja S."/>
            <person name="Hansen M."/>
            <person name="Howarth C."/>
            <person name="Imamovic A."/>
            <person name="Ireland A."/>
            <person name="Larimer J."/>
            <person name="McCowan C."/>
            <person name="Murphy C."/>
            <person name="Pearson M."/>
            <person name="Poon T.W."/>
            <person name="Priest M."/>
            <person name="Roberts A."/>
            <person name="Saif S."/>
            <person name="Shea T."/>
            <person name="Sisk P."/>
            <person name="Sykes S."/>
            <person name="Wortman J."/>
            <person name="Nusbaum C."/>
            <person name="Birren B."/>
        </authorList>
    </citation>
    <scope>NUCLEOTIDE SEQUENCE [LARGE SCALE GENOMIC DNA]</scope>
    <source>
        <strain evidence="9 10">CBS 101466</strain>
    </source>
</reference>
<evidence type="ECO:0000313" key="9">
    <source>
        <dbReference type="EMBL" id="ETN42239.1"/>
    </source>
</evidence>
<feature type="domain" description="tRNA(Ile)-lysidine/2-thiocytidine synthase N-terminal" evidence="8">
    <location>
        <begin position="3"/>
        <end position="122"/>
    </location>
</feature>
<evidence type="ECO:0000256" key="2">
    <source>
        <dbReference type="ARBA" id="ARBA00022598"/>
    </source>
</evidence>
<dbReference type="HAMAP" id="MF_01161">
    <property type="entry name" value="tRNA_Ile_lys_synt"/>
    <property type="match status" value="1"/>
</dbReference>
<evidence type="ECO:0000256" key="6">
    <source>
        <dbReference type="ARBA" id="ARBA00048539"/>
    </source>
</evidence>